<dbReference type="InterPro" id="IPR027159">
    <property type="entry name" value="CBP80"/>
</dbReference>
<dbReference type="Pfam" id="PF09090">
    <property type="entry name" value="MIF4G_like_2"/>
    <property type="match status" value="1"/>
</dbReference>
<dbReference type="KEGG" id="bbes:BESB_004020"/>
<comment type="caution">
    <text evidence="3">The sequence shown here is derived from an EMBL/GenBank/DDBJ whole genome shotgun (WGS) entry which is preliminary data.</text>
</comment>
<feature type="compositionally biased region" description="Basic and acidic residues" evidence="1">
    <location>
        <begin position="785"/>
        <end position="794"/>
    </location>
</feature>
<dbReference type="GO" id="GO:0005634">
    <property type="term" value="C:nucleus"/>
    <property type="evidence" value="ECO:0007669"/>
    <property type="project" value="TreeGrafter"/>
</dbReference>
<feature type="region of interest" description="Disordered" evidence="1">
    <location>
        <begin position="854"/>
        <end position="913"/>
    </location>
</feature>
<dbReference type="GO" id="GO:0006406">
    <property type="term" value="P:mRNA export from nucleus"/>
    <property type="evidence" value="ECO:0007669"/>
    <property type="project" value="InterPro"/>
</dbReference>
<dbReference type="GeneID" id="40305465"/>
<dbReference type="Gene3D" id="1.25.40.180">
    <property type="match status" value="3"/>
</dbReference>
<dbReference type="InterPro" id="IPR016024">
    <property type="entry name" value="ARM-type_fold"/>
</dbReference>
<accession>A0A2A9MNF0</accession>
<reference evidence="3 4" key="1">
    <citation type="submission" date="2017-09" db="EMBL/GenBank/DDBJ databases">
        <title>Genome sequencing of Besnoitia besnoiti strain Bb-Ger1.</title>
        <authorList>
            <person name="Schares G."/>
            <person name="Venepally P."/>
            <person name="Lorenzi H.A."/>
        </authorList>
    </citation>
    <scope>NUCLEOTIDE SEQUENCE [LARGE SCALE GENOMIC DNA]</scope>
    <source>
        <strain evidence="3 4">Bb-Ger1</strain>
    </source>
</reference>
<proteinExistence type="predicted"/>
<dbReference type="Proteomes" id="UP000224006">
    <property type="component" value="Chromosome I"/>
</dbReference>
<organism evidence="3 4">
    <name type="scientific">Besnoitia besnoiti</name>
    <name type="common">Apicomplexan protozoan</name>
    <dbReference type="NCBI Taxonomy" id="94643"/>
    <lineage>
        <taxon>Eukaryota</taxon>
        <taxon>Sar</taxon>
        <taxon>Alveolata</taxon>
        <taxon>Apicomplexa</taxon>
        <taxon>Conoidasida</taxon>
        <taxon>Coccidia</taxon>
        <taxon>Eucoccidiorida</taxon>
        <taxon>Eimeriorina</taxon>
        <taxon>Sarcocystidae</taxon>
        <taxon>Besnoitia</taxon>
    </lineage>
</organism>
<keyword evidence="4" id="KW-1185">Reference proteome</keyword>
<feature type="compositionally biased region" description="Acidic residues" evidence="1">
    <location>
        <begin position="984"/>
        <end position="1000"/>
    </location>
</feature>
<dbReference type="GO" id="GO:0003729">
    <property type="term" value="F:mRNA binding"/>
    <property type="evidence" value="ECO:0007669"/>
    <property type="project" value="TreeGrafter"/>
</dbReference>
<feature type="region of interest" description="Disordered" evidence="1">
    <location>
        <begin position="968"/>
        <end position="1009"/>
    </location>
</feature>
<dbReference type="GO" id="GO:0005846">
    <property type="term" value="C:nuclear cap binding complex"/>
    <property type="evidence" value="ECO:0007669"/>
    <property type="project" value="InterPro"/>
</dbReference>
<evidence type="ECO:0000259" key="2">
    <source>
        <dbReference type="Pfam" id="PF09090"/>
    </source>
</evidence>
<feature type="compositionally biased region" description="Basic and acidic residues" evidence="1">
    <location>
        <begin position="115"/>
        <end position="125"/>
    </location>
</feature>
<evidence type="ECO:0000313" key="4">
    <source>
        <dbReference type="Proteomes" id="UP000224006"/>
    </source>
</evidence>
<feature type="compositionally biased region" description="Basic and acidic residues" evidence="1">
    <location>
        <begin position="818"/>
        <end position="832"/>
    </location>
</feature>
<dbReference type="OrthoDB" id="10252707at2759"/>
<protein>
    <recommendedName>
        <fullName evidence="2">MIF4G-like type 2 domain-containing protein</fullName>
    </recommendedName>
</protein>
<dbReference type="RefSeq" id="XP_029222070.1">
    <property type="nucleotide sequence ID" value="XM_029359157.1"/>
</dbReference>
<dbReference type="PANTHER" id="PTHR12412">
    <property type="entry name" value="CAP BINDING PROTEIN"/>
    <property type="match status" value="1"/>
</dbReference>
<name>A0A2A9MNF0_BESBE</name>
<evidence type="ECO:0000313" key="3">
    <source>
        <dbReference type="EMBL" id="PFH38061.1"/>
    </source>
</evidence>
<evidence type="ECO:0000256" key="1">
    <source>
        <dbReference type="SAM" id="MobiDB-lite"/>
    </source>
</evidence>
<feature type="region of interest" description="Disordered" evidence="1">
    <location>
        <begin position="775"/>
        <end position="832"/>
    </location>
</feature>
<dbReference type="VEuPathDB" id="ToxoDB:BESB_004020"/>
<feature type="compositionally biased region" description="Basic and acidic residues" evidence="1">
    <location>
        <begin position="198"/>
        <end position="207"/>
    </location>
</feature>
<feature type="compositionally biased region" description="Acidic residues" evidence="1">
    <location>
        <begin position="885"/>
        <end position="902"/>
    </location>
</feature>
<dbReference type="InterPro" id="IPR015174">
    <property type="entry name" value="MIF4G-like_typ-2"/>
</dbReference>
<dbReference type="AlphaFoldDB" id="A0A2A9MNF0"/>
<dbReference type="SUPFAM" id="SSF48371">
    <property type="entry name" value="ARM repeat"/>
    <property type="match status" value="3"/>
</dbReference>
<gene>
    <name evidence="3" type="ORF">BESB_004020</name>
</gene>
<dbReference type="GO" id="GO:0000339">
    <property type="term" value="F:RNA cap binding"/>
    <property type="evidence" value="ECO:0007669"/>
    <property type="project" value="InterPro"/>
</dbReference>
<dbReference type="GO" id="GO:0000184">
    <property type="term" value="P:nuclear-transcribed mRNA catabolic process, nonsense-mediated decay"/>
    <property type="evidence" value="ECO:0007669"/>
    <property type="project" value="TreeGrafter"/>
</dbReference>
<feature type="compositionally biased region" description="Gly residues" evidence="1">
    <location>
        <begin position="65"/>
        <end position="77"/>
    </location>
</feature>
<feature type="domain" description="MIF4G-like type 2" evidence="2">
    <location>
        <begin position="923"/>
        <end position="1133"/>
    </location>
</feature>
<feature type="region of interest" description="Disordered" evidence="1">
    <location>
        <begin position="198"/>
        <end position="229"/>
    </location>
</feature>
<sequence length="1233" mass="137058">MDLRDAPPLEDEGDASSGAPDAALGGEEAPVEETGGEETVGLNGDGLEGAQPHDGADGDSACLEGEGGGTEQGGAQGGAESRGAWAHMFRQGRGGLDRRRRGHAPSHPYASPHRARGDGEAFPQRRHDRNLPPWGHQQGRRGLRRREEEAPQLSTQEKRWMCLRALFVTIGDELSLIPQQIQKLAREAENVIVQAREEANRAEEERRRKLRQAQGEGEDAAKGAAGASEPDEVMAVDIKEMEPSAQEKKDEDLDTLLVTLIVDCASQLPLKVGIYACLVGLWYKKSRLRPLCARIVEQSFIRFEEAIKQGNFSDAKLLLRFLLALSGSFVVAPESVFDLMKALLSMSAELAPSATTDQILLVVLAALPWLSARSWETLQGSVGEVLALAQQIGASSPSAEVLLLQQATSPIRAAAGGALGGEEGSPILVSLGLDKSRLSSLFEAIASMIQSLLSAKPRGGVQLWGGLLFFGAQESWKSKATLRFYQSPELFPLLKPVNDAAARVPLCVAPTLSLSVDDLRSVKAFPVERSIRLPVSIEKVDIPLSLHDRWILEDHFSTILRNFRDNVTLCAEALLRVPVDHEQFEFVLVECLFSAMLRLPHAPSPGDVSETPFFITRVLHRVCQMQNLLVGVTEAGLTSLLKHAAHFDFQALRVLADFFAYWLNVWEGRMSLLEEWLGLSIPPAYLKVFVQHAFEKAFRFRYRPHLLELLPECVLPYTPPDAVPSCPYTAEAPQQSLAFPGAPPPPVGLMTLTSYAGHIEFSEVQKLLLFSFKKREGGIPPPPESDIRARRMQSEDETGAGGSDQPAQEEGMEAEADAETRERSERDAEEQKRDLMRYELARLLRGRLHRKTWKRRPGFSHDGERPGVFPPPPQPSSPSKKRSGEEDEPRDDAEEEPREEGDDARTPYEDDEAEGHVWSLTDLAQVLVFALLTRGLKTLTHSERLVANYFPVFEFLKRGATKKALRAMQPPDFETQNAQRPGEVDDESDVELEDEEERGDEAEMSKAERRSQEVEEAFLKAIFDFWKNSRQKTVLTVRHFERYGVVSKEGTVRFVFDSLSATERDDSRIMELFDLLLQLSIEGFELKKEKALALVQTRGSADEEDEQKREERQAAVAAAAEAAGAVQTLLHFILIGFMRELLREEHAPRRIALEARLVYLARDYARFVDLPRLQEQIGDSMTDDLHQLLALSKQVQTQFFFLDREPGGLLGPLAAELDDDRDGLHAEEAEVGE</sequence>
<dbReference type="PANTHER" id="PTHR12412:SF2">
    <property type="entry name" value="NUCLEAR CAP-BINDING PROTEIN SUBUNIT 1"/>
    <property type="match status" value="1"/>
</dbReference>
<feature type="region of interest" description="Disordered" evidence="1">
    <location>
        <begin position="1"/>
        <end position="154"/>
    </location>
</feature>
<dbReference type="STRING" id="94643.A0A2A9MNF0"/>
<dbReference type="EMBL" id="NWUJ01000001">
    <property type="protein sequence ID" value="PFH38061.1"/>
    <property type="molecule type" value="Genomic_DNA"/>
</dbReference>